<dbReference type="RefSeq" id="WP_380756075.1">
    <property type="nucleotide sequence ID" value="NZ_JBHSRF010000032.1"/>
</dbReference>
<dbReference type="EMBL" id="JBHSRF010000032">
    <property type="protein sequence ID" value="MFC6083756.1"/>
    <property type="molecule type" value="Genomic_DNA"/>
</dbReference>
<accession>A0ABW1NKR6</accession>
<organism evidence="2 3">
    <name type="scientific">Sphaerisporangium aureirubrum</name>
    <dbReference type="NCBI Taxonomy" id="1544736"/>
    <lineage>
        <taxon>Bacteria</taxon>
        <taxon>Bacillati</taxon>
        <taxon>Actinomycetota</taxon>
        <taxon>Actinomycetes</taxon>
        <taxon>Streptosporangiales</taxon>
        <taxon>Streptosporangiaceae</taxon>
        <taxon>Sphaerisporangium</taxon>
    </lineage>
</organism>
<evidence type="ECO:0000313" key="3">
    <source>
        <dbReference type="Proteomes" id="UP001596137"/>
    </source>
</evidence>
<evidence type="ECO:0000259" key="1">
    <source>
        <dbReference type="Pfam" id="PF02627"/>
    </source>
</evidence>
<name>A0ABW1NKR6_9ACTN</name>
<dbReference type="PANTHER" id="PTHR33570">
    <property type="entry name" value="4-CARBOXYMUCONOLACTONE DECARBOXYLASE FAMILY PROTEIN"/>
    <property type="match status" value="1"/>
</dbReference>
<gene>
    <name evidence="2" type="ORF">ACFP1K_21500</name>
</gene>
<proteinExistence type="predicted"/>
<sequence>MNDTQDRGRFEAGLAIRKEVLGAAHVERLARRGERLQPSCAGTGHRVLLGAVWAREGLDRRTRSLLNLAILTTLNRGHELSVHVRGAIANGITESEIQEALLQTAIYAGVPAALESFRIAERTLAELRAEGVTIP</sequence>
<protein>
    <submittedName>
        <fullName evidence="2">Carboxymuconolactone decarboxylase family protein</fullName>
    </submittedName>
</protein>
<dbReference type="SUPFAM" id="SSF69118">
    <property type="entry name" value="AhpD-like"/>
    <property type="match status" value="1"/>
</dbReference>
<reference evidence="3" key="1">
    <citation type="journal article" date="2019" name="Int. J. Syst. Evol. Microbiol.">
        <title>The Global Catalogue of Microorganisms (GCM) 10K type strain sequencing project: providing services to taxonomists for standard genome sequencing and annotation.</title>
        <authorList>
            <consortium name="The Broad Institute Genomics Platform"/>
            <consortium name="The Broad Institute Genome Sequencing Center for Infectious Disease"/>
            <person name="Wu L."/>
            <person name="Ma J."/>
        </authorList>
    </citation>
    <scope>NUCLEOTIDE SEQUENCE [LARGE SCALE GENOMIC DNA]</scope>
    <source>
        <strain evidence="3">JCM 30346</strain>
    </source>
</reference>
<keyword evidence="3" id="KW-1185">Reference proteome</keyword>
<dbReference type="Proteomes" id="UP001596137">
    <property type="component" value="Unassembled WGS sequence"/>
</dbReference>
<dbReference type="InterPro" id="IPR052512">
    <property type="entry name" value="4CMD/NDH-1_regulator"/>
</dbReference>
<dbReference type="InterPro" id="IPR003779">
    <property type="entry name" value="CMD-like"/>
</dbReference>
<dbReference type="InterPro" id="IPR029032">
    <property type="entry name" value="AhpD-like"/>
</dbReference>
<comment type="caution">
    <text evidence="2">The sequence shown here is derived from an EMBL/GenBank/DDBJ whole genome shotgun (WGS) entry which is preliminary data.</text>
</comment>
<dbReference type="Gene3D" id="1.20.1290.10">
    <property type="entry name" value="AhpD-like"/>
    <property type="match status" value="1"/>
</dbReference>
<dbReference type="PANTHER" id="PTHR33570:SF2">
    <property type="entry name" value="CARBOXYMUCONOLACTONE DECARBOXYLASE-LIKE DOMAIN-CONTAINING PROTEIN"/>
    <property type="match status" value="1"/>
</dbReference>
<dbReference type="Pfam" id="PF02627">
    <property type="entry name" value="CMD"/>
    <property type="match status" value="1"/>
</dbReference>
<feature type="domain" description="Carboxymuconolactone decarboxylase-like" evidence="1">
    <location>
        <begin position="49"/>
        <end position="121"/>
    </location>
</feature>
<evidence type="ECO:0000313" key="2">
    <source>
        <dbReference type="EMBL" id="MFC6083756.1"/>
    </source>
</evidence>